<proteinExistence type="predicted"/>
<keyword evidence="2" id="KW-1185">Reference proteome</keyword>
<evidence type="ECO:0000313" key="1">
    <source>
        <dbReference type="EMBL" id="MCP9611475.1"/>
    </source>
</evidence>
<comment type="caution">
    <text evidence="1">The sequence shown here is derived from an EMBL/GenBank/DDBJ whole genome shotgun (WGS) entry which is preliminary data.</text>
</comment>
<dbReference type="CDD" id="cd24079">
    <property type="entry name" value="ASKHA_NBD_PG1100-like"/>
    <property type="match status" value="1"/>
</dbReference>
<name>A0ABT1MFR3_9BACT</name>
<dbReference type="Gene3D" id="1.10.720.160">
    <property type="match status" value="1"/>
</dbReference>
<dbReference type="InterPro" id="IPR052519">
    <property type="entry name" value="Euk-type_GlcNAc_Kinase"/>
</dbReference>
<dbReference type="PANTHER" id="PTHR43190">
    <property type="entry name" value="N-ACETYL-D-GLUCOSAMINE KINASE"/>
    <property type="match status" value="1"/>
</dbReference>
<dbReference type="InterPro" id="IPR043129">
    <property type="entry name" value="ATPase_NBD"/>
</dbReference>
<dbReference type="PANTHER" id="PTHR43190:SF3">
    <property type="entry name" value="N-ACETYL-D-GLUCOSAMINE KINASE"/>
    <property type="match status" value="1"/>
</dbReference>
<gene>
    <name evidence="1" type="ORF">NMU02_05160</name>
</gene>
<organism evidence="1 2">
    <name type="scientific">Coprobacter tertius</name>
    <dbReference type="NCBI Taxonomy" id="2944915"/>
    <lineage>
        <taxon>Bacteria</taxon>
        <taxon>Pseudomonadati</taxon>
        <taxon>Bacteroidota</taxon>
        <taxon>Bacteroidia</taxon>
        <taxon>Bacteroidales</taxon>
        <taxon>Barnesiellaceae</taxon>
        <taxon>Coprobacter</taxon>
    </lineage>
</organism>
<accession>A0ABT1MFR3</accession>
<dbReference type="RefSeq" id="WP_255026293.1">
    <property type="nucleotide sequence ID" value="NZ_JANDHW010000004.1"/>
</dbReference>
<sequence>MNILIADSGSTKTDWCLTNGTNHYRFETAGINPFLQSTEEITSQIQNIFDNHPIDEVFFYGAGCIGEKAIERVSLAIENATGVHRIEIHDDLTGAARSLCGHKAGIACILGTGSNSCQYDGEKIVRHTPPLGYVLGDEGSGNALGKRLLSDFLKGQMPRQISKDFKERFGITQENVLEAVYRRPFPNRYMASFAIFLNMHENEDYTQYILKENFSNFFKRNILQYDPELPVHFTGSVAWHFKKILIETAIAHHFKPGRVVKNPIDGLISYHLQNSIG</sequence>
<protein>
    <submittedName>
        <fullName evidence="1">ATPase</fullName>
    </submittedName>
</protein>
<evidence type="ECO:0000313" key="2">
    <source>
        <dbReference type="Proteomes" id="UP001205603"/>
    </source>
</evidence>
<dbReference type="SUPFAM" id="SSF53067">
    <property type="entry name" value="Actin-like ATPase domain"/>
    <property type="match status" value="2"/>
</dbReference>
<dbReference type="EMBL" id="JANDHW010000004">
    <property type="protein sequence ID" value="MCP9611475.1"/>
    <property type="molecule type" value="Genomic_DNA"/>
</dbReference>
<dbReference type="Proteomes" id="UP001205603">
    <property type="component" value="Unassembled WGS sequence"/>
</dbReference>
<reference evidence="1 2" key="1">
    <citation type="submission" date="2022-07" db="EMBL/GenBank/DDBJ databases">
        <title>Fecal culturing of patients with breast cancer.</title>
        <authorList>
            <person name="Teng N.M.Y."/>
            <person name="Kiu R."/>
            <person name="Evans R."/>
            <person name="Baker D.J."/>
            <person name="Zenner C."/>
            <person name="Robinson S.D."/>
            <person name="Hall L.J."/>
        </authorList>
    </citation>
    <scope>NUCLEOTIDE SEQUENCE [LARGE SCALE GENOMIC DNA]</scope>
    <source>
        <strain evidence="1 2">LH1063</strain>
    </source>
</reference>
<dbReference type="Gene3D" id="3.30.420.40">
    <property type="match status" value="2"/>
</dbReference>